<accession>A0AAD7GTZ6</accession>
<dbReference type="AlphaFoldDB" id="A0AAD7GTZ6"/>
<organism evidence="2 3">
    <name type="scientific">Mycena metata</name>
    <dbReference type="NCBI Taxonomy" id="1033252"/>
    <lineage>
        <taxon>Eukaryota</taxon>
        <taxon>Fungi</taxon>
        <taxon>Dikarya</taxon>
        <taxon>Basidiomycota</taxon>
        <taxon>Agaricomycotina</taxon>
        <taxon>Agaricomycetes</taxon>
        <taxon>Agaricomycetidae</taxon>
        <taxon>Agaricales</taxon>
        <taxon>Marasmiineae</taxon>
        <taxon>Mycenaceae</taxon>
        <taxon>Mycena</taxon>
    </lineage>
</organism>
<evidence type="ECO:0000313" key="3">
    <source>
        <dbReference type="Proteomes" id="UP001215598"/>
    </source>
</evidence>
<gene>
    <name evidence="2" type="ORF">B0H16DRAFT_1827565</name>
</gene>
<evidence type="ECO:0000313" key="2">
    <source>
        <dbReference type="EMBL" id="KAJ7705150.1"/>
    </source>
</evidence>
<sequence length="273" mass="30186">MPASSDRDSPKASARFSPFTPSLSRPRDASLKTIATRKTSKLFSSELHGDGEGALLSQVQETQFFGQFGVDVSRRRSSPFTTPPHCRIPLVSVINSPLKSSASLASIEEDELASSEEEELDLAGDYQSGVNSWALLPDEDDEELSMADTWSESDPQYTPNVLDTDGYPVDASVSTPTSTTQVSDPEVKVEEAISQHTSNAAEITKLMELTPFEQWIIERVREAKQDGVSAADGFYRLRARCIEQGRRELNLMAREADLLRRLKEINTLSQNLD</sequence>
<keyword evidence="3" id="KW-1185">Reference proteome</keyword>
<protein>
    <submittedName>
        <fullName evidence="2">Uncharacterized protein</fullName>
    </submittedName>
</protein>
<dbReference type="Proteomes" id="UP001215598">
    <property type="component" value="Unassembled WGS sequence"/>
</dbReference>
<name>A0AAD7GTZ6_9AGAR</name>
<proteinExistence type="predicted"/>
<feature type="region of interest" description="Disordered" evidence="1">
    <location>
        <begin position="1"/>
        <end position="31"/>
    </location>
</feature>
<dbReference type="EMBL" id="JARKIB010000478">
    <property type="protein sequence ID" value="KAJ7705150.1"/>
    <property type="molecule type" value="Genomic_DNA"/>
</dbReference>
<evidence type="ECO:0000256" key="1">
    <source>
        <dbReference type="SAM" id="MobiDB-lite"/>
    </source>
</evidence>
<feature type="compositionally biased region" description="Basic and acidic residues" evidence="1">
    <location>
        <begin position="1"/>
        <end position="10"/>
    </location>
</feature>
<comment type="caution">
    <text evidence="2">The sequence shown here is derived from an EMBL/GenBank/DDBJ whole genome shotgun (WGS) entry which is preliminary data.</text>
</comment>
<reference evidence="2" key="1">
    <citation type="submission" date="2023-03" db="EMBL/GenBank/DDBJ databases">
        <title>Massive genome expansion in bonnet fungi (Mycena s.s.) driven by repeated elements and novel gene families across ecological guilds.</title>
        <authorList>
            <consortium name="Lawrence Berkeley National Laboratory"/>
            <person name="Harder C.B."/>
            <person name="Miyauchi S."/>
            <person name="Viragh M."/>
            <person name="Kuo A."/>
            <person name="Thoen E."/>
            <person name="Andreopoulos B."/>
            <person name="Lu D."/>
            <person name="Skrede I."/>
            <person name="Drula E."/>
            <person name="Henrissat B."/>
            <person name="Morin E."/>
            <person name="Kohler A."/>
            <person name="Barry K."/>
            <person name="LaButti K."/>
            <person name="Morin E."/>
            <person name="Salamov A."/>
            <person name="Lipzen A."/>
            <person name="Mereny Z."/>
            <person name="Hegedus B."/>
            <person name="Baldrian P."/>
            <person name="Stursova M."/>
            <person name="Weitz H."/>
            <person name="Taylor A."/>
            <person name="Grigoriev I.V."/>
            <person name="Nagy L.G."/>
            <person name="Martin F."/>
            <person name="Kauserud H."/>
        </authorList>
    </citation>
    <scope>NUCLEOTIDE SEQUENCE</scope>
    <source>
        <strain evidence="2">CBHHK182m</strain>
    </source>
</reference>